<dbReference type="AlphaFoldDB" id="A0AAN6U318"/>
<dbReference type="Proteomes" id="UP001302602">
    <property type="component" value="Unassembled WGS sequence"/>
</dbReference>
<proteinExistence type="predicted"/>
<dbReference type="GeneID" id="87829544"/>
<gene>
    <name evidence="1" type="ORF">N657DRAFT_644489</name>
</gene>
<protein>
    <submittedName>
        <fullName evidence="1">Uncharacterized protein</fullName>
    </submittedName>
</protein>
<evidence type="ECO:0000313" key="1">
    <source>
        <dbReference type="EMBL" id="KAK4124276.1"/>
    </source>
</evidence>
<accession>A0AAN6U318</accession>
<name>A0AAN6U318_9PEZI</name>
<comment type="caution">
    <text evidence="1">The sequence shown here is derived from an EMBL/GenBank/DDBJ whole genome shotgun (WGS) entry which is preliminary data.</text>
</comment>
<reference evidence="1" key="2">
    <citation type="submission" date="2023-05" db="EMBL/GenBank/DDBJ databases">
        <authorList>
            <consortium name="Lawrence Berkeley National Laboratory"/>
            <person name="Steindorff A."/>
            <person name="Hensen N."/>
            <person name="Bonometti L."/>
            <person name="Westerberg I."/>
            <person name="Brannstrom I.O."/>
            <person name="Guillou S."/>
            <person name="Cros-Aarteil S."/>
            <person name="Calhoun S."/>
            <person name="Haridas S."/>
            <person name="Kuo A."/>
            <person name="Mondo S."/>
            <person name="Pangilinan J."/>
            <person name="Riley R."/>
            <person name="Labutti K."/>
            <person name="Andreopoulos B."/>
            <person name="Lipzen A."/>
            <person name="Chen C."/>
            <person name="Yanf M."/>
            <person name="Daum C."/>
            <person name="Ng V."/>
            <person name="Clum A."/>
            <person name="Ohm R."/>
            <person name="Martin F."/>
            <person name="Silar P."/>
            <person name="Natvig D."/>
            <person name="Lalanne C."/>
            <person name="Gautier V."/>
            <person name="Ament-Velasquez S.L."/>
            <person name="Kruys A."/>
            <person name="Hutchinson M.I."/>
            <person name="Powell A.J."/>
            <person name="Barry K."/>
            <person name="Miller A.N."/>
            <person name="Grigoriev I.V."/>
            <person name="Debuchy R."/>
            <person name="Gladieux P."/>
            <person name="Thoren M.H."/>
            <person name="Johannesson H."/>
        </authorList>
    </citation>
    <scope>NUCLEOTIDE SEQUENCE</scope>
    <source>
        <strain evidence="1">CBS 731.68</strain>
    </source>
</reference>
<dbReference type="EMBL" id="MU853227">
    <property type="protein sequence ID" value="KAK4124276.1"/>
    <property type="molecule type" value="Genomic_DNA"/>
</dbReference>
<evidence type="ECO:0000313" key="2">
    <source>
        <dbReference type="Proteomes" id="UP001302602"/>
    </source>
</evidence>
<dbReference type="RefSeq" id="XP_062648047.1">
    <property type="nucleotide sequence ID" value="XM_062792775.1"/>
</dbReference>
<sequence>MRGRKTLCHPTRAQLLTPWRFENIWSRLAPEPYFMNNSPPTPTQPAATLLVYSVPIFVFCKKIRSLKETSEPQLAKG</sequence>
<organism evidence="1 2">
    <name type="scientific">Parathielavia appendiculata</name>
    <dbReference type="NCBI Taxonomy" id="2587402"/>
    <lineage>
        <taxon>Eukaryota</taxon>
        <taxon>Fungi</taxon>
        <taxon>Dikarya</taxon>
        <taxon>Ascomycota</taxon>
        <taxon>Pezizomycotina</taxon>
        <taxon>Sordariomycetes</taxon>
        <taxon>Sordariomycetidae</taxon>
        <taxon>Sordariales</taxon>
        <taxon>Chaetomiaceae</taxon>
        <taxon>Parathielavia</taxon>
    </lineage>
</organism>
<reference evidence="1" key="1">
    <citation type="journal article" date="2023" name="Mol. Phylogenet. Evol.">
        <title>Genome-scale phylogeny and comparative genomics of the fungal order Sordariales.</title>
        <authorList>
            <person name="Hensen N."/>
            <person name="Bonometti L."/>
            <person name="Westerberg I."/>
            <person name="Brannstrom I.O."/>
            <person name="Guillou S."/>
            <person name="Cros-Aarteil S."/>
            <person name="Calhoun S."/>
            <person name="Haridas S."/>
            <person name="Kuo A."/>
            <person name="Mondo S."/>
            <person name="Pangilinan J."/>
            <person name="Riley R."/>
            <person name="LaButti K."/>
            <person name="Andreopoulos B."/>
            <person name="Lipzen A."/>
            <person name="Chen C."/>
            <person name="Yan M."/>
            <person name="Daum C."/>
            <person name="Ng V."/>
            <person name="Clum A."/>
            <person name="Steindorff A."/>
            <person name="Ohm R.A."/>
            <person name="Martin F."/>
            <person name="Silar P."/>
            <person name="Natvig D.O."/>
            <person name="Lalanne C."/>
            <person name="Gautier V."/>
            <person name="Ament-Velasquez S.L."/>
            <person name="Kruys A."/>
            <person name="Hutchinson M.I."/>
            <person name="Powell A.J."/>
            <person name="Barry K."/>
            <person name="Miller A.N."/>
            <person name="Grigoriev I.V."/>
            <person name="Debuchy R."/>
            <person name="Gladieux P."/>
            <person name="Hiltunen Thoren M."/>
            <person name="Johannesson H."/>
        </authorList>
    </citation>
    <scope>NUCLEOTIDE SEQUENCE</scope>
    <source>
        <strain evidence="1">CBS 731.68</strain>
    </source>
</reference>
<keyword evidence="2" id="KW-1185">Reference proteome</keyword>